<gene>
    <name evidence="1" type="ORF">BARRO_10209</name>
</gene>
<dbReference type="AlphaFoldDB" id="E6YK88"/>
<sequence length="41" mass="5051">MPVNKENIFNIKEFFLRFIIFTHKIISRAFTFLKDNGNWLF</sequence>
<protein>
    <submittedName>
        <fullName evidence="1">Uncharacterized protein</fullName>
    </submittedName>
</protein>
<accession>E6YK88</accession>
<evidence type="ECO:0000313" key="1">
    <source>
        <dbReference type="EMBL" id="CBI77276.1"/>
    </source>
</evidence>
<dbReference type="EMBL" id="FN645455">
    <property type="protein sequence ID" value="CBI77276.1"/>
    <property type="molecule type" value="Genomic_DNA"/>
</dbReference>
<name>E6YK88_9HYPH</name>
<reference evidence="1" key="1">
    <citation type="journal article" date="2011" name="PLoS Genet.">
        <title>Parallel evolution of a type IV secretion system in radiating lineages of the host-restricted bacterial pathogen Bartonella.</title>
        <authorList>
            <person name="Engel P."/>
            <person name="Salzburger W."/>
            <person name="Liesch M."/>
            <person name="Chang C.C."/>
            <person name="Maruyama S."/>
            <person name="Lanz C."/>
            <person name="Calteau A."/>
            <person name="Lajus A."/>
            <person name="Medigue C."/>
            <person name="Schuster S.C."/>
            <person name="Dehio C."/>
        </authorList>
    </citation>
    <scope>NUCLEOTIDE SEQUENCE</scope>
    <source>
        <strain evidence="1">ATCC BAA-1498</strain>
    </source>
</reference>
<proteinExistence type="predicted"/>
<organism evidence="1">
    <name type="scientific">Bartonella rochalimae ATCC BAA-1498</name>
    <dbReference type="NCBI Taxonomy" id="685782"/>
    <lineage>
        <taxon>Bacteria</taxon>
        <taxon>Pseudomonadati</taxon>
        <taxon>Pseudomonadota</taxon>
        <taxon>Alphaproteobacteria</taxon>
        <taxon>Hyphomicrobiales</taxon>
        <taxon>Bartonellaceae</taxon>
        <taxon>Bartonella</taxon>
    </lineage>
</organism>